<dbReference type="Gene3D" id="3.40.50.150">
    <property type="entry name" value="Vaccinia Virus protein VP39"/>
    <property type="match status" value="1"/>
</dbReference>
<accession>A0A839S027</accession>
<sequence>MTKLRTLADMLGASWIPSLSMVQARLMRPFYRMTFLAAAARSGLLAELRGGRRLDRAGVIRALRAHARPELIGPWLDIGVEVGVLARDNSGAYRLRGLDGRLLAKDPSGVAVAGLLEVALYHRQAIMSAPRFAVEGGGLNHADQDPAVIARSTRLVQPLIESAVRDTVRDHEPRTWLEVGAGDGHYAQYAAAADPVLEVTCLEMQEELVDTMAQRFASTGQRSRLRARFGDIRDVELDEQYDVVTLHNLLYYFPEDQQCDVLERCRKLLRPNGTLLLTTSVPGKVTSVSALDLWFRCSDFGSPLPDEHGLEEALNTSGFRDVRMYRPLSAFSLVAVTATNPA</sequence>
<dbReference type="SUPFAM" id="SSF53335">
    <property type="entry name" value="S-adenosyl-L-methionine-dependent methyltransferases"/>
    <property type="match status" value="1"/>
</dbReference>
<dbReference type="InterPro" id="IPR013217">
    <property type="entry name" value="Methyltransf_12"/>
</dbReference>
<evidence type="ECO:0000259" key="1">
    <source>
        <dbReference type="Pfam" id="PF08242"/>
    </source>
</evidence>
<keyword evidence="2" id="KW-0489">Methyltransferase</keyword>
<dbReference type="RefSeq" id="WP_183649578.1">
    <property type="nucleotide sequence ID" value="NZ_JACHWU010000001.1"/>
</dbReference>
<gene>
    <name evidence="2" type="ORF">FHS23_001415</name>
</gene>
<dbReference type="Proteomes" id="UP000550714">
    <property type="component" value="Unassembled WGS sequence"/>
</dbReference>
<evidence type="ECO:0000313" key="2">
    <source>
        <dbReference type="EMBL" id="MBB3050420.1"/>
    </source>
</evidence>
<dbReference type="EMBL" id="JACHWU010000001">
    <property type="protein sequence ID" value="MBB3050420.1"/>
    <property type="molecule type" value="Genomic_DNA"/>
</dbReference>
<name>A0A839S027_9PSEU</name>
<dbReference type="Pfam" id="PF08242">
    <property type="entry name" value="Methyltransf_12"/>
    <property type="match status" value="1"/>
</dbReference>
<dbReference type="InterPro" id="IPR029063">
    <property type="entry name" value="SAM-dependent_MTases_sf"/>
</dbReference>
<comment type="caution">
    <text evidence="2">The sequence shown here is derived from an EMBL/GenBank/DDBJ whole genome shotgun (WGS) entry which is preliminary data.</text>
</comment>
<dbReference type="PANTHER" id="PTHR43667:SF2">
    <property type="entry name" value="FATTY ACID C-METHYL TRANSFERASE"/>
    <property type="match status" value="1"/>
</dbReference>
<proteinExistence type="predicted"/>
<feature type="domain" description="Methyltransferase type 12" evidence="1">
    <location>
        <begin position="177"/>
        <end position="275"/>
    </location>
</feature>
<dbReference type="GO" id="GO:0008168">
    <property type="term" value="F:methyltransferase activity"/>
    <property type="evidence" value="ECO:0007669"/>
    <property type="project" value="UniProtKB-KW"/>
</dbReference>
<dbReference type="AlphaFoldDB" id="A0A839S027"/>
<dbReference type="InterPro" id="IPR050723">
    <property type="entry name" value="CFA/CMAS"/>
</dbReference>
<keyword evidence="2" id="KW-0808">Transferase</keyword>
<protein>
    <submittedName>
        <fullName evidence="2">SAM-dependent methyltransferase</fullName>
    </submittedName>
</protein>
<evidence type="ECO:0000313" key="3">
    <source>
        <dbReference type="Proteomes" id="UP000550714"/>
    </source>
</evidence>
<organism evidence="2 3">
    <name type="scientific">Prauserella isguenensis</name>
    <dbReference type="NCBI Taxonomy" id="1470180"/>
    <lineage>
        <taxon>Bacteria</taxon>
        <taxon>Bacillati</taxon>
        <taxon>Actinomycetota</taxon>
        <taxon>Actinomycetes</taxon>
        <taxon>Pseudonocardiales</taxon>
        <taxon>Pseudonocardiaceae</taxon>
        <taxon>Prauserella</taxon>
    </lineage>
</organism>
<dbReference type="CDD" id="cd02440">
    <property type="entry name" value="AdoMet_MTases"/>
    <property type="match status" value="1"/>
</dbReference>
<keyword evidence="3" id="KW-1185">Reference proteome</keyword>
<dbReference type="PANTHER" id="PTHR43667">
    <property type="entry name" value="CYCLOPROPANE-FATTY-ACYL-PHOSPHOLIPID SYNTHASE"/>
    <property type="match status" value="1"/>
</dbReference>
<reference evidence="2 3" key="1">
    <citation type="submission" date="2020-08" db="EMBL/GenBank/DDBJ databases">
        <title>Genomic Encyclopedia of Type Strains, Phase III (KMG-III): the genomes of soil and plant-associated and newly described type strains.</title>
        <authorList>
            <person name="Whitman W."/>
        </authorList>
    </citation>
    <scope>NUCLEOTIDE SEQUENCE [LARGE SCALE GENOMIC DNA]</scope>
    <source>
        <strain evidence="2 3">CECT 8577</strain>
    </source>
</reference>
<dbReference type="GO" id="GO:0032259">
    <property type="term" value="P:methylation"/>
    <property type="evidence" value="ECO:0007669"/>
    <property type="project" value="UniProtKB-KW"/>
</dbReference>